<evidence type="ECO:0000313" key="5">
    <source>
        <dbReference type="Proteomes" id="UP000053660"/>
    </source>
</evidence>
<sequence>MWRRLILSKFPDSMSEKVLCKEEEQGRNFTAHEIVDILEGAVAMKEIISLTSEAFQDRFSTDQLCQSRPKQYQEKHLRPNREGSRKFMELRNKQRMSCICGSYDHGVTQCPVFPTSEARRNEAEKRRLCWKCFNSNHRSSDCTVLRACPKCSKDHHSALCLADASMSNSGRESSSSLPRSINNDSYALSSRILQNAEIAKLVSDVRPKNEEEQCVLMTASASAFNEETMQFEPVIVFFDTGAQKSFISCKKSKDLGLPIHGSTNFKVSGFGGKTEKFTCNEVTLTLKDGASGKLIKGVSLHTKSPLTSSMNTAKLCPADRRFIKKRMIKIAQPSLEETTITPDILLGQDLIDEFLLRDQTCTVLPSGLVLTPTVFGYAISGRTSYRRQTGGTSGHSVKNMIVIATPIMACEMKDSELENQSKIRCQARCRADSDESHCPEPNAVLPRGRPNETCDAQAKEERRRLPSRVHKEASVQLSANLIGGHPTKPRRRWKMKDHKKRNHNDAQRVFPSRCRYAANNMLENNGTALRTAHLRSPQTQRRLHWRQQCKQEWSRSTRCSDLNRDPSEAKHDNRRHGK</sequence>
<organism evidence="4 5">
    <name type="scientific">Oesophagostomum dentatum</name>
    <name type="common">Nodular worm</name>
    <dbReference type="NCBI Taxonomy" id="61180"/>
    <lineage>
        <taxon>Eukaryota</taxon>
        <taxon>Metazoa</taxon>
        <taxon>Ecdysozoa</taxon>
        <taxon>Nematoda</taxon>
        <taxon>Chromadorea</taxon>
        <taxon>Rhabditida</taxon>
        <taxon>Rhabditina</taxon>
        <taxon>Rhabditomorpha</taxon>
        <taxon>Strongyloidea</taxon>
        <taxon>Strongylidae</taxon>
        <taxon>Oesophagostomum</taxon>
    </lineage>
</organism>
<dbReference type="EMBL" id="KN549678">
    <property type="protein sequence ID" value="KHJ96397.1"/>
    <property type="molecule type" value="Genomic_DNA"/>
</dbReference>
<keyword evidence="5" id="KW-1185">Reference proteome</keyword>
<feature type="compositionally biased region" description="Basic and acidic residues" evidence="2">
    <location>
        <begin position="561"/>
        <end position="571"/>
    </location>
</feature>
<dbReference type="InterPro" id="IPR001995">
    <property type="entry name" value="Peptidase_A2_cat"/>
</dbReference>
<proteinExistence type="predicted"/>
<dbReference type="Gene3D" id="2.40.70.10">
    <property type="entry name" value="Acid Proteases"/>
    <property type="match status" value="1"/>
</dbReference>
<dbReference type="PROSITE" id="PS50175">
    <property type="entry name" value="ASP_PROT_RETROV"/>
    <property type="match status" value="1"/>
</dbReference>
<dbReference type="PANTHER" id="PTHR47331:SF5">
    <property type="entry name" value="RIBONUCLEASE H"/>
    <property type="match status" value="1"/>
</dbReference>
<name>A0A0B1TKN7_OESDE</name>
<protein>
    <submittedName>
        <fullName evidence="4">Tas retrotransposon peptidase A16</fullName>
    </submittedName>
</protein>
<dbReference type="PANTHER" id="PTHR47331">
    <property type="entry name" value="PHD-TYPE DOMAIN-CONTAINING PROTEIN"/>
    <property type="match status" value="1"/>
</dbReference>
<gene>
    <name evidence="4" type="ORF">OESDEN_03642</name>
</gene>
<feature type="domain" description="Peptidase A2" evidence="3">
    <location>
        <begin position="234"/>
        <end position="350"/>
    </location>
</feature>
<evidence type="ECO:0000256" key="1">
    <source>
        <dbReference type="ARBA" id="ARBA00022801"/>
    </source>
</evidence>
<dbReference type="InterPro" id="IPR021109">
    <property type="entry name" value="Peptidase_aspartic_dom_sf"/>
</dbReference>
<evidence type="ECO:0000313" key="4">
    <source>
        <dbReference type="EMBL" id="KHJ96397.1"/>
    </source>
</evidence>
<dbReference type="GO" id="GO:0006508">
    <property type="term" value="P:proteolysis"/>
    <property type="evidence" value="ECO:0007669"/>
    <property type="project" value="InterPro"/>
</dbReference>
<feature type="region of interest" description="Disordered" evidence="2">
    <location>
        <begin position="482"/>
        <end position="504"/>
    </location>
</feature>
<dbReference type="GO" id="GO:0004190">
    <property type="term" value="F:aspartic-type endopeptidase activity"/>
    <property type="evidence" value="ECO:0007669"/>
    <property type="project" value="InterPro"/>
</dbReference>
<feature type="compositionally biased region" description="Basic residues" evidence="2">
    <location>
        <begin position="487"/>
        <end position="502"/>
    </location>
</feature>
<feature type="region of interest" description="Disordered" evidence="2">
    <location>
        <begin position="552"/>
        <end position="578"/>
    </location>
</feature>
<dbReference type="AlphaFoldDB" id="A0A0B1TKN7"/>
<dbReference type="OrthoDB" id="5864896at2759"/>
<dbReference type="SUPFAM" id="SSF50630">
    <property type="entry name" value="Acid proteases"/>
    <property type="match status" value="1"/>
</dbReference>
<dbReference type="Proteomes" id="UP000053660">
    <property type="component" value="Unassembled WGS sequence"/>
</dbReference>
<evidence type="ECO:0000259" key="3">
    <source>
        <dbReference type="PROSITE" id="PS50175"/>
    </source>
</evidence>
<evidence type="ECO:0000256" key="2">
    <source>
        <dbReference type="SAM" id="MobiDB-lite"/>
    </source>
</evidence>
<reference evidence="4 5" key="1">
    <citation type="submission" date="2014-03" db="EMBL/GenBank/DDBJ databases">
        <title>Draft genome of the hookworm Oesophagostomum dentatum.</title>
        <authorList>
            <person name="Mitreva M."/>
        </authorList>
    </citation>
    <scope>NUCLEOTIDE SEQUENCE [LARGE SCALE GENOMIC DNA]</scope>
    <source>
        <strain evidence="4 5">OD-Hann</strain>
    </source>
</reference>
<keyword evidence="1" id="KW-0378">Hydrolase</keyword>
<accession>A0A0B1TKN7</accession>